<organism evidence="3 4">
    <name type="scientific">Sphaerosporella brunnea</name>
    <dbReference type="NCBI Taxonomy" id="1250544"/>
    <lineage>
        <taxon>Eukaryota</taxon>
        <taxon>Fungi</taxon>
        <taxon>Dikarya</taxon>
        <taxon>Ascomycota</taxon>
        <taxon>Pezizomycotina</taxon>
        <taxon>Pezizomycetes</taxon>
        <taxon>Pezizales</taxon>
        <taxon>Pyronemataceae</taxon>
        <taxon>Sphaerosporella</taxon>
    </lineage>
</organism>
<evidence type="ECO:0000256" key="1">
    <source>
        <dbReference type="SAM" id="SignalP"/>
    </source>
</evidence>
<name>A0A5J5F8K9_9PEZI</name>
<sequence length="196" mass="21266">MKFLLALTAVAVTAALAAPTAEDAPQSQGLLNVLFPNYLVPIYQANPDTAYPTQYEGDVSYTPGVANEVRLLVGFDVPANSGTRCLIKFRLEPKTPWGYDWTVTGTGKLDVWALTSIIQNGVTTWNSKPARTSVNPLFKIVQPLQGGDAAVWGAVIPCNGGQRMDFEVAATRPGATTFNWFELDYPKSGITMNMYT</sequence>
<accession>A0A5J5F8K9</accession>
<feature type="domain" description="Ubiquitin 3 binding protein But2 C-terminal" evidence="2">
    <location>
        <begin position="35"/>
        <end position="182"/>
    </location>
</feature>
<dbReference type="PANTHER" id="PTHR39613">
    <property type="entry name" value="ANCHORED CELL WALL PROTEIN, PUTATIVE (AFU_ORTHOLOGUE AFUA_4G08960)-RELATED"/>
    <property type="match status" value="1"/>
</dbReference>
<feature type="chain" id="PRO_5023851903" evidence="1">
    <location>
        <begin position="18"/>
        <end position="196"/>
    </location>
</feature>
<dbReference type="InParanoid" id="A0A5J5F8K9"/>
<comment type="caution">
    <text evidence="3">The sequence shown here is derived from an EMBL/GenBank/DDBJ whole genome shotgun (WGS) entry which is preliminary data.</text>
</comment>
<reference evidence="3 4" key="1">
    <citation type="submission" date="2019-09" db="EMBL/GenBank/DDBJ databases">
        <title>Draft genome of the ectomycorrhizal ascomycete Sphaerosporella brunnea.</title>
        <authorList>
            <consortium name="DOE Joint Genome Institute"/>
            <person name="Benucci G.M."/>
            <person name="Marozzi G."/>
            <person name="Antonielli L."/>
            <person name="Sanchez S."/>
            <person name="Marco P."/>
            <person name="Wang X."/>
            <person name="Falini L.B."/>
            <person name="Barry K."/>
            <person name="Haridas S."/>
            <person name="Lipzen A."/>
            <person name="Labutti K."/>
            <person name="Grigoriev I.V."/>
            <person name="Murat C."/>
            <person name="Martin F."/>
            <person name="Albertini E."/>
            <person name="Donnini D."/>
            <person name="Bonito G."/>
        </authorList>
    </citation>
    <scope>NUCLEOTIDE SEQUENCE [LARGE SCALE GENOMIC DNA]</scope>
    <source>
        <strain evidence="3 4">Sb_GMNB300</strain>
    </source>
</reference>
<keyword evidence="4" id="KW-1185">Reference proteome</keyword>
<dbReference type="OrthoDB" id="4657524at2759"/>
<feature type="signal peptide" evidence="1">
    <location>
        <begin position="1"/>
        <end position="17"/>
    </location>
</feature>
<dbReference type="PANTHER" id="PTHR39613:SF1">
    <property type="entry name" value="ANCHORED CELL WALL PROTEIN, PUTATIVE (AFU_ORTHOLOGUE AFUA_4G08960)-RELATED"/>
    <property type="match status" value="1"/>
</dbReference>
<evidence type="ECO:0000259" key="2">
    <source>
        <dbReference type="Pfam" id="PF09792"/>
    </source>
</evidence>
<evidence type="ECO:0000313" key="4">
    <source>
        <dbReference type="Proteomes" id="UP000326924"/>
    </source>
</evidence>
<dbReference type="InterPro" id="IPR018620">
    <property type="entry name" value="Ubiquitin3-bd_protein_But2_C"/>
</dbReference>
<dbReference type="Proteomes" id="UP000326924">
    <property type="component" value="Unassembled WGS sequence"/>
</dbReference>
<protein>
    <submittedName>
        <fullName evidence="3">Ubiquitin 3 binding protein But2 C-terminal domain-containing protein</fullName>
    </submittedName>
</protein>
<keyword evidence="1" id="KW-0732">Signal</keyword>
<gene>
    <name evidence="3" type="ORF">FN846DRAFT_155796</name>
</gene>
<evidence type="ECO:0000313" key="3">
    <source>
        <dbReference type="EMBL" id="KAA8913237.1"/>
    </source>
</evidence>
<dbReference type="Pfam" id="PF09792">
    <property type="entry name" value="But2"/>
    <property type="match status" value="1"/>
</dbReference>
<proteinExistence type="predicted"/>
<dbReference type="AlphaFoldDB" id="A0A5J5F8K9"/>
<dbReference type="EMBL" id="VXIS01000016">
    <property type="protein sequence ID" value="KAA8913237.1"/>
    <property type="molecule type" value="Genomic_DNA"/>
</dbReference>